<dbReference type="InterPro" id="IPR044824">
    <property type="entry name" value="MAIN-like"/>
</dbReference>
<comment type="caution">
    <text evidence="1">The sequence shown here is derived from an EMBL/GenBank/DDBJ whole genome shotgun (WGS) entry which is preliminary data.</text>
</comment>
<dbReference type="GO" id="GO:0010073">
    <property type="term" value="P:meristem maintenance"/>
    <property type="evidence" value="ECO:0007669"/>
    <property type="project" value="InterPro"/>
</dbReference>
<evidence type="ECO:0000313" key="2">
    <source>
        <dbReference type="Proteomes" id="UP000701853"/>
    </source>
</evidence>
<dbReference type="AlphaFoldDB" id="A0A8J5XQD1"/>
<reference evidence="1 2" key="1">
    <citation type="journal article" date="2021" name="bioRxiv">
        <title>The Gossypium anomalum genome as a resource for cotton improvement and evolutionary analysis of hybrid incompatibility.</title>
        <authorList>
            <person name="Grover C.E."/>
            <person name="Yuan D."/>
            <person name="Arick M.A."/>
            <person name="Miller E.R."/>
            <person name="Hu G."/>
            <person name="Peterson D.G."/>
            <person name="Wendel J.F."/>
            <person name="Udall J.A."/>
        </authorList>
    </citation>
    <scope>NUCLEOTIDE SEQUENCE [LARGE SCALE GENOMIC DNA]</scope>
    <source>
        <strain evidence="1">JFW-Udall</strain>
        <tissue evidence="1">Leaf</tissue>
    </source>
</reference>
<proteinExistence type="predicted"/>
<evidence type="ECO:0000313" key="1">
    <source>
        <dbReference type="EMBL" id="KAG8474236.1"/>
    </source>
</evidence>
<keyword evidence="2" id="KW-1185">Reference proteome</keyword>
<organism evidence="1 2">
    <name type="scientific">Gossypium anomalum</name>
    <dbReference type="NCBI Taxonomy" id="47600"/>
    <lineage>
        <taxon>Eukaryota</taxon>
        <taxon>Viridiplantae</taxon>
        <taxon>Streptophyta</taxon>
        <taxon>Embryophyta</taxon>
        <taxon>Tracheophyta</taxon>
        <taxon>Spermatophyta</taxon>
        <taxon>Magnoliopsida</taxon>
        <taxon>eudicotyledons</taxon>
        <taxon>Gunneridae</taxon>
        <taxon>Pentapetalae</taxon>
        <taxon>rosids</taxon>
        <taxon>malvids</taxon>
        <taxon>Malvales</taxon>
        <taxon>Malvaceae</taxon>
        <taxon>Malvoideae</taxon>
        <taxon>Gossypium</taxon>
    </lineage>
</organism>
<dbReference type="OrthoDB" id="998310at2759"/>
<protein>
    <submittedName>
        <fullName evidence="1">Uncharacterized protein</fullName>
    </submittedName>
</protein>
<accession>A0A8J5XQD1</accession>
<dbReference type="Proteomes" id="UP000701853">
    <property type="component" value="Chromosome 12"/>
</dbReference>
<sequence length="262" mass="30612">MNGSVVIGSATIPDKEDLCEAFLGKVPNKFQDGWIDMKWLENNFKELPPNATDIVKEQYAQGFILRLIEGILMLDKTQNLVHIRWLLHLVNFKECKRLIMGVVSATISTSPSEQSLYVLTDDKLKDIWLPLDQHLEAEFEWILYADPDIIECVSSRNFGHSEYVRHECAIDCLCDDGYAQIELSDAAVQGKIDENWQDYHNEYIDIWDRRMKFLPIHEPFFLSYTVTYLEYMPWFRVTGKPYLLSVEAKSRQLRPKRSRQSP</sequence>
<dbReference type="PANTHER" id="PTHR46033">
    <property type="entry name" value="PROTEIN MAIN-LIKE 2"/>
    <property type="match status" value="1"/>
</dbReference>
<name>A0A8J5XQD1_9ROSI</name>
<dbReference type="EMBL" id="JAHUZN010000012">
    <property type="protein sequence ID" value="KAG8474236.1"/>
    <property type="molecule type" value="Genomic_DNA"/>
</dbReference>
<gene>
    <name evidence="1" type="ORF">CXB51_033830</name>
</gene>
<dbReference type="PANTHER" id="PTHR46033:SF8">
    <property type="entry name" value="PROTEIN MAINTENANCE OF MERISTEMS-LIKE"/>
    <property type="match status" value="1"/>
</dbReference>